<comment type="caution">
    <text evidence="1">The sequence shown here is derived from an EMBL/GenBank/DDBJ whole genome shotgun (WGS) entry which is preliminary data.</text>
</comment>
<accession>A0AAV7LNB2</accession>
<evidence type="ECO:0000313" key="2">
    <source>
        <dbReference type="Proteomes" id="UP001066276"/>
    </source>
</evidence>
<gene>
    <name evidence="1" type="ORF">NDU88_005149</name>
</gene>
<evidence type="ECO:0000313" key="1">
    <source>
        <dbReference type="EMBL" id="KAJ1092035.1"/>
    </source>
</evidence>
<protein>
    <submittedName>
        <fullName evidence="1">Uncharacterized protein</fullName>
    </submittedName>
</protein>
<organism evidence="1 2">
    <name type="scientific">Pleurodeles waltl</name>
    <name type="common">Iberian ribbed newt</name>
    <dbReference type="NCBI Taxonomy" id="8319"/>
    <lineage>
        <taxon>Eukaryota</taxon>
        <taxon>Metazoa</taxon>
        <taxon>Chordata</taxon>
        <taxon>Craniata</taxon>
        <taxon>Vertebrata</taxon>
        <taxon>Euteleostomi</taxon>
        <taxon>Amphibia</taxon>
        <taxon>Batrachia</taxon>
        <taxon>Caudata</taxon>
        <taxon>Salamandroidea</taxon>
        <taxon>Salamandridae</taxon>
        <taxon>Pleurodelinae</taxon>
        <taxon>Pleurodeles</taxon>
    </lineage>
</organism>
<reference evidence="1" key="1">
    <citation type="journal article" date="2022" name="bioRxiv">
        <title>Sequencing and chromosome-scale assembly of the giantPleurodeles waltlgenome.</title>
        <authorList>
            <person name="Brown T."/>
            <person name="Elewa A."/>
            <person name="Iarovenko S."/>
            <person name="Subramanian E."/>
            <person name="Araus A.J."/>
            <person name="Petzold A."/>
            <person name="Susuki M."/>
            <person name="Suzuki K.-i.T."/>
            <person name="Hayashi T."/>
            <person name="Toyoda A."/>
            <person name="Oliveira C."/>
            <person name="Osipova E."/>
            <person name="Leigh N.D."/>
            <person name="Simon A."/>
            <person name="Yun M.H."/>
        </authorList>
    </citation>
    <scope>NUCLEOTIDE SEQUENCE</scope>
    <source>
        <strain evidence="1">20211129_DDA</strain>
        <tissue evidence="1">Liver</tissue>
    </source>
</reference>
<feature type="non-terminal residue" evidence="1">
    <location>
        <position position="1"/>
    </location>
</feature>
<dbReference type="EMBL" id="JANPWB010000015">
    <property type="protein sequence ID" value="KAJ1092035.1"/>
    <property type="molecule type" value="Genomic_DNA"/>
</dbReference>
<keyword evidence="2" id="KW-1185">Reference proteome</keyword>
<name>A0AAV7LNB2_PLEWA</name>
<sequence length="51" mass="5956">VCLCRQWVPWSSWRSSDSSWFWREELQKFGGAGARRLQGDELEKHCTGGLK</sequence>
<proteinExistence type="predicted"/>
<dbReference type="AlphaFoldDB" id="A0AAV7LNB2"/>
<dbReference type="Proteomes" id="UP001066276">
    <property type="component" value="Chromosome 11"/>
</dbReference>
<feature type="non-terminal residue" evidence="1">
    <location>
        <position position="51"/>
    </location>
</feature>